<dbReference type="Pfam" id="PF01554">
    <property type="entry name" value="MatE"/>
    <property type="match status" value="2"/>
</dbReference>
<comment type="similarity">
    <text evidence="2">Belongs to the multi antimicrobial extrusion (MATE) (TC 2.A.66.1) family.</text>
</comment>
<dbReference type="GO" id="GO:0005886">
    <property type="term" value="C:plasma membrane"/>
    <property type="evidence" value="ECO:0007669"/>
    <property type="project" value="TreeGrafter"/>
</dbReference>
<dbReference type="PANTHER" id="PTHR43298:SF2">
    <property type="entry name" value="FMN_FAD EXPORTER YEEO-RELATED"/>
    <property type="match status" value="1"/>
</dbReference>
<feature type="transmembrane region" description="Helical" evidence="6">
    <location>
        <begin position="288"/>
        <end position="314"/>
    </location>
</feature>
<keyword evidence="6" id="KW-1133">Transmembrane helix</keyword>
<proteinExistence type="inferred from homology"/>
<feature type="transmembrane region" description="Helical" evidence="6">
    <location>
        <begin position="417"/>
        <end position="439"/>
    </location>
</feature>
<evidence type="ECO:0000313" key="7">
    <source>
        <dbReference type="EMBL" id="ATZ17043.1"/>
    </source>
</evidence>
<feature type="transmembrane region" description="Helical" evidence="6">
    <location>
        <begin position="159"/>
        <end position="178"/>
    </location>
</feature>
<feature type="transmembrane region" description="Helical" evidence="6">
    <location>
        <begin position="256"/>
        <end position="276"/>
    </location>
</feature>
<dbReference type="OrthoDB" id="9780160at2"/>
<evidence type="ECO:0000313" key="8">
    <source>
        <dbReference type="Proteomes" id="UP000232063"/>
    </source>
</evidence>
<dbReference type="GO" id="GO:0015297">
    <property type="term" value="F:antiporter activity"/>
    <property type="evidence" value="ECO:0007669"/>
    <property type="project" value="InterPro"/>
</dbReference>
<accession>A0A2K8NWP4</accession>
<keyword evidence="6" id="KW-0472">Membrane</keyword>
<evidence type="ECO:0000256" key="3">
    <source>
        <dbReference type="ARBA" id="ARBA00020268"/>
    </source>
</evidence>
<organism evidence="7 8">
    <name type="scientific">Williamsoniiplasma luminosum</name>
    <dbReference type="NCBI Taxonomy" id="214888"/>
    <lineage>
        <taxon>Bacteria</taxon>
        <taxon>Bacillati</taxon>
        <taxon>Mycoplasmatota</taxon>
        <taxon>Mollicutes</taxon>
        <taxon>Entomoplasmatales</taxon>
        <taxon>Williamsoniiplasma</taxon>
    </lineage>
</organism>
<dbReference type="InterPro" id="IPR050222">
    <property type="entry name" value="MATE_MdtK"/>
</dbReference>
<feature type="transmembrane region" description="Helical" evidence="6">
    <location>
        <begin position="459"/>
        <end position="479"/>
    </location>
</feature>
<feature type="transmembrane region" description="Helical" evidence="6">
    <location>
        <begin position="486"/>
        <end position="508"/>
    </location>
</feature>
<dbReference type="PANTHER" id="PTHR43298">
    <property type="entry name" value="MULTIDRUG RESISTANCE PROTEIN NORM-RELATED"/>
    <property type="match status" value="1"/>
</dbReference>
<gene>
    <name evidence="7" type="ORF">ELUMI_v1c03180</name>
</gene>
<dbReference type="AlphaFoldDB" id="A0A2K8NWP4"/>
<feature type="transmembrane region" description="Helical" evidence="6">
    <location>
        <begin position="340"/>
        <end position="360"/>
    </location>
</feature>
<evidence type="ECO:0000256" key="4">
    <source>
        <dbReference type="ARBA" id="ARBA00022448"/>
    </source>
</evidence>
<reference evidence="7 8" key="1">
    <citation type="submission" date="2017-11" db="EMBL/GenBank/DDBJ databases">
        <title>Genome sequence of Entomoplasma luminosum PIMN-1 (ATCC 49195).</title>
        <authorList>
            <person name="Lo W.-S."/>
            <person name="Gasparich G.E."/>
            <person name="Kuo C.-H."/>
        </authorList>
    </citation>
    <scope>NUCLEOTIDE SEQUENCE [LARGE SCALE GENOMIC DNA]</scope>
    <source>
        <strain evidence="7 8">PIMN-1</strain>
    </source>
</reference>
<feature type="transmembrane region" description="Helical" evidence="6">
    <location>
        <begin position="120"/>
        <end position="139"/>
    </location>
</feature>
<feature type="transmembrane region" description="Helical" evidence="6">
    <location>
        <begin position="228"/>
        <end position="249"/>
    </location>
</feature>
<name>A0A2K8NWP4_9MOLU</name>
<keyword evidence="6" id="KW-0812">Transmembrane</keyword>
<evidence type="ECO:0000256" key="1">
    <source>
        <dbReference type="ARBA" id="ARBA00003408"/>
    </source>
</evidence>
<dbReference type="EMBL" id="CP024963">
    <property type="protein sequence ID" value="ATZ17043.1"/>
    <property type="molecule type" value="Genomic_DNA"/>
</dbReference>
<sequence>MVFLYYNLFMNKLKVKKNKTWRHFTSWQWYKVAIIIIFWAILQEMIMASTDIIDNIFVNYLHNDQIEGLGALQQFIKDHWSNLNAEQLNAAGISLEYLGDRLSYQAGQIAVNGVTASNQLYIIMFTSISGFCYGCGVYASQYYGAGEYQKLKQVTALKIYVVFGITFMFALFTLPGVTDKLIEFTTQPKYVANPLETGVVTDTNQVRQLFEHIQWRAAVLSTQQGVQYYRIIAPTYVLLAINETAITALRETKRLYYSFWMSIIALIANSVMNVFLTAPTFLGDFKGLGVTGTAVATVSSRVLQMLFIIGLLGWKRFEFIPLWISFKIERALLKKTMHKAAPLLFNEVLFSFGLVLQVKLRGEYSNEAMTANAMFATISGVIFSPLYHGINAGITAFVGNDLGANKIQEAKRNSKHLIFIGIAIAIIAATILASLSFVIPKILFSNSNPEAQRIGIWMLFIYSLFYVFVMTSNIFYSILRAGGKVWWSLAIDSIFTWSISIPMLAILITLRMNNVIDLDIIYIHLIICSLEVIKVGIGFMFYKKGNWAQNLTLEQGIDKNNWLKLVTSKVKTKVKTKIQKVKK</sequence>
<dbReference type="InterPro" id="IPR002528">
    <property type="entry name" value="MATE_fam"/>
</dbReference>
<dbReference type="Proteomes" id="UP000232063">
    <property type="component" value="Chromosome"/>
</dbReference>
<feature type="transmembrane region" description="Helical" evidence="6">
    <location>
        <begin position="520"/>
        <end position="542"/>
    </location>
</feature>
<evidence type="ECO:0000256" key="2">
    <source>
        <dbReference type="ARBA" id="ARBA00010199"/>
    </source>
</evidence>
<evidence type="ECO:0000256" key="6">
    <source>
        <dbReference type="SAM" id="Phobius"/>
    </source>
</evidence>
<keyword evidence="4" id="KW-0813">Transport</keyword>
<keyword evidence="8" id="KW-1185">Reference proteome</keyword>
<comment type="function">
    <text evidence="1">Multidrug efflux pump.</text>
</comment>
<evidence type="ECO:0000256" key="5">
    <source>
        <dbReference type="ARBA" id="ARBA00031636"/>
    </source>
</evidence>
<protein>
    <recommendedName>
        <fullName evidence="3">Probable multidrug resistance protein NorM</fullName>
    </recommendedName>
    <alternativeName>
        <fullName evidence="5">Multidrug-efflux transporter</fullName>
    </alternativeName>
</protein>
<feature type="transmembrane region" description="Helical" evidence="6">
    <location>
        <begin position="21"/>
        <end position="42"/>
    </location>
</feature>
<feature type="transmembrane region" description="Helical" evidence="6">
    <location>
        <begin position="372"/>
        <end position="397"/>
    </location>
</feature>
<dbReference type="GO" id="GO:0042910">
    <property type="term" value="F:xenobiotic transmembrane transporter activity"/>
    <property type="evidence" value="ECO:0007669"/>
    <property type="project" value="InterPro"/>
</dbReference>
<dbReference type="KEGG" id="elj:ELUMI_v1c03180"/>